<dbReference type="GO" id="GO:0006508">
    <property type="term" value="P:proteolysis"/>
    <property type="evidence" value="ECO:0007669"/>
    <property type="project" value="UniProtKB-KW"/>
</dbReference>
<accession>A0A0B7MGJ7</accession>
<name>A0A0B7MGJ7_9FIRM</name>
<keyword evidence="3" id="KW-0227">DNA damage</keyword>
<evidence type="ECO:0000256" key="1">
    <source>
        <dbReference type="ARBA" id="ARBA00008136"/>
    </source>
</evidence>
<keyword evidence="10" id="KW-1185">Reference proteome</keyword>
<reference evidence="10" key="1">
    <citation type="submission" date="2015-01" db="EMBL/GenBank/DDBJ databases">
        <authorList>
            <person name="Manzoor Shahid"/>
            <person name="Zubair Saima"/>
        </authorList>
    </citation>
    <scope>NUCLEOTIDE SEQUENCE [LARGE SCALE GENOMIC DNA]</scope>
    <source>
        <strain evidence="10">Sp3</strain>
    </source>
</reference>
<protein>
    <recommendedName>
        <fullName evidence="8">Abasic site processing protein</fullName>
        <ecNumber evidence="8">3.4.-.-</ecNumber>
    </recommendedName>
</protein>
<dbReference type="Gene3D" id="3.90.1680.10">
    <property type="entry name" value="SOS response associated peptidase-like"/>
    <property type="match status" value="1"/>
</dbReference>
<evidence type="ECO:0000256" key="7">
    <source>
        <dbReference type="ARBA" id="ARBA00023239"/>
    </source>
</evidence>
<dbReference type="InterPro" id="IPR003738">
    <property type="entry name" value="SRAP"/>
</dbReference>
<evidence type="ECO:0000313" key="9">
    <source>
        <dbReference type="EMBL" id="CEO89724.1"/>
    </source>
</evidence>
<dbReference type="InterPro" id="IPR036590">
    <property type="entry name" value="SRAP-like"/>
</dbReference>
<dbReference type="Proteomes" id="UP000046155">
    <property type="component" value="Unassembled WGS sequence"/>
</dbReference>
<dbReference type="SUPFAM" id="SSF143081">
    <property type="entry name" value="BB1717-like"/>
    <property type="match status" value="1"/>
</dbReference>
<keyword evidence="5" id="KW-0190">Covalent protein-DNA linkage</keyword>
<dbReference type="PANTHER" id="PTHR13604">
    <property type="entry name" value="DC12-RELATED"/>
    <property type="match status" value="1"/>
</dbReference>
<dbReference type="OrthoDB" id="9782620at2"/>
<evidence type="ECO:0000256" key="5">
    <source>
        <dbReference type="ARBA" id="ARBA00023124"/>
    </source>
</evidence>
<dbReference type="RefSeq" id="WP_044665608.1">
    <property type="nucleotide sequence ID" value="NZ_CDRZ01000256.1"/>
</dbReference>
<evidence type="ECO:0000256" key="8">
    <source>
        <dbReference type="RuleBase" id="RU364100"/>
    </source>
</evidence>
<dbReference type="EMBL" id="CDRZ01000256">
    <property type="protein sequence ID" value="CEO89724.1"/>
    <property type="molecule type" value="Genomic_DNA"/>
</dbReference>
<keyword evidence="4 8" id="KW-0378">Hydrolase</keyword>
<dbReference type="GO" id="GO:0016829">
    <property type="term" value="F:lyase activity"/>
    <property type="evidence" value="ECO:0007669"/>
    <property type="project" value="UniProtKB-KW"/>
</dbReference>
<evidence type="ECO:0000256" key="3">
    <source>
        <dbReference type="ARBA" id="ARBA00022763"/>
    </source>
</evidence>
<dbReference type="GO" id="GO:0106300">
    <property type="term" value="P:protein-DNA covalent cross-linking repair"/>
    <property type="evidence" value="ECO:0007669"/>
    <property type="project" value="InterPro"/>
</dbReference>
<evidence type="ECO:0000256" key="6">
    <source>
        <dbReference type="ARBA" id="ARBA00023125"/>
    </source>
</evidence>
<dbReference type="AlphaFoldDB" id="A0A0B7MGJ7"/>
<organism evidence="9 10">
    <name type="scientific">Syntrophaceticus schinkii</name>
    <dbReference type="NCBI Taxonomy" id="499207"/>
    <lineage>
        <taxon>Bacteria</taxon>
        <taxon>Bacillati</taxon>
        <taxon>Bacillota</taxon>
        <taxon>Clostridia</taxon>
        <taxon>Thermoanaerobacterales</taxon>
        <taxon>Thermoanaerobacterales Family III. Incertae Sedis</taxon>
        <taxon>Syntrophaceticus</taxon>
    </lineage>
</organism>
<dbReference type="EC" id="3.4.-.-" evidence="8"/>
<keyword evidence="7" id="KW-0456">Lyase</keyword>
<evidence type="ECO:0000256" key="2">
    <source>
        <dbReference type="ARBA" id="ARBA00022670"/>
    </source>
</evidence>
<dbReference type="Pfam" id="PF02586">
    <property type="entry name" value="SRAP"/>
    <property type="match status" value="1"/>
</dbReference>
<dbReference type="GO" id="GO:0008233">
    <property type="term" value="F:peptidase activity"/>
    <property type="evidence" value="ECO:0007669"/>
    <property type="project" value="UniProtKB-KW"/>
</dbReference>
<dbReference type="PANTHER" id="PTHR13604:SF0">
    <property type="entry name" value="ABASIC SITE PROCESSING PROTEIN HMCES"/>
    <property type="match status" value="1"/>
</dbReference>
<dbReference type="GO" id="GO:0003697">
    <property type="term" value="F:single-stranded DNA binding"/>
    <property type="evidence" value="ECO:0007669"/>
    <property type="project" value="InterPro"/>
</dbReference>
<keyword evidence="6" id="KW-0238">DNA-binding</keyword>
<keyword evidence="2 8" id="KW-0645">Protease</keyword>
<evidence type="ECO:0000256" key="4">
    <source>
        <dbReference type="ARBA" id="ARBA00022801"/>
    </source>
</evidence>
<comment type="similarity">
    <text evidence="1 8">Belongs to the SOS response-associated peptidase family.</text>
</comment>
<gene>
    <name evidence="9" type="ORF">SSCH_580022</name>
</gene>
<evidence type="ECO:0000313" key="10">
    <source>
        <dbReference type="Proteomes" id="UP000046155"/>
    </source>
</evidence>
<sequence length="204" mass="23917">MCGRFSLTVEGNAIAEYFRIRDLSVQYQPDHNIAPGQMIPVITGTYDKRRLSLMRWGLIPSWLKKPSAGYKMFNARAETIDQKPSFRNAFYKRRCLIPAESFYEWKQRGENPLRIYLPNHKIFSFAGIWELWKPKDGEVVLSCSIITTEPNNFMKNIHNRMPVILDDEGRMRAWQEGTRRSDLKDLLIPYHGEMAAEPFSLEQR</sequence>
<proteinExistence type="inferred from homology"/>